<gene>
    <name evidence="4" type="ORF">METZ01_LOCUS241361</name>
</gene>
<dbReference type="PANTHER" id="PTHR36427">
    <property type="entry name" value="54S RIBOSOMAL PROTEIN L1, MITOCHONDRIAL"/>
    <property type="match status" value="1"/>
</dbReference>
<comment type="similarity">
    <text evidence="1">Belongs to the universal ribosomal protein uL1 family.</text>
</comment>
<keyword evidence="2" id="KW-0689">Ribosomal protein</keyword>
<dbReference type="InterPro" id="IPR028364">
    <property type="entry name" value="Ribosomal_uL1/biogenesis"/>
</dbReference>
<evidence type="ECO:0000313" key="4">
    <source>
        <dbReference type="EMBL" id="SVB88507.1"/>
    </source>
</evidence>
<dbReference type="Gene3D" id="3.30.190.20">
    <property type="match status" value="1"/>
</dbReference>
<feature type="non-terminal residue" evidence="4">
    <location>
        <position position="76"/>
    </location>
</feature>
<dbReference type="SUPFAM" id="SSF56808">
    <property type="entry name" value="Ribosomal protein L1"/>
    <property type="match status" value="1"/>
</dbReference>
<keyword evidence="3" id="KW-0687">Ribonucleoprotein</keyword>
<dbReference type="EMBL" id="UINC01062163">
    <property type="protein sequence ID" value="SVB88507.1"/>
    <property type="molecule type" value="Genomic_DNA"/>
</dbReference>
<evidence type="ECO:0000256" key="3">
    <source>
        <dbReference type="ARBA" id="ARBA00023274"/>
    </source>
</evidence>
<dbReference type="Pfam" id="PF00687">
    <property type="entry name" value="Ribosomal_L1"/>
    <property type="match status" value="1"/>
</dbReference>
<accession>A0A382HNJ0</accession>
<evidence type="ECO:0008006" key="5">
    <source>
        <dbReference type="Google" id="ProtNLM"/>
    </source>
</evidence>
<proteinExistence type="inferred from homology"/>
<sequence>MSNRSRRYTDAESEIDKNKEYYPQEAVEIVKKSANTKFDETVELHIRTNADPRHADQNVRGVTVLPHGIGKKIRVL</sequence>
<protein>
    <recommendedName>
        <fullName evidence="5">50S ribosomal protein L1</fullName>
    </recommendedName>
</protein>
<reference evidence="4" key="1">
    <citation type="submission" date="2018-05" db="EMBL/GenBank/DDBJ databases">
        <authorList>
            <person name="Lanie J.A."/>
            <person name="Ng W.-L."/>
            <person name="Kazmierczak K.M."/>
            <person name="Andrzejewski T.M."/>
            <person name="Davidsen T.M."/>
            <person name="Wayne K.J."/>
            <person name="Tettelin H."/>
            <person name="Glass J.I."/>
            <person name="Rusch D."/>
            <person name="Podicherti R."/>
            <person name="Tsui H.-C.T."/>
            <person name="Winkler M.E."/>
        </authorList>
    </citation>
    <scope>NUCLEOTIDE SEQUENCE</scope>
</reference>
<organism evidence="4">
    <name type="scientific">marine metagenome</name>
    <dbReference type="NCBI Taxonomy" id="408172"/>
    <lineage>
        <taxon>unclassified sequences</taxon>
        <taxon>metagenomes</taxon>
        <taxon>ecological metagenomes</taxon>
    </lineage>
</organism>
<dbReference type="AlphaFoldDB" id="A0A382HNJ0"/>
<dbReference type="GO" id="GO:0005840">
    <property type="term" value="C:ribosome"/>
    <property type="evidence" value="ECO:0007669"/>
    <property type="project" value="UniProtKB-KW"/>
</dbReference>
<name>A0A382HNJ0_9ZZZZ</name>
<evidence type="ECO:0000256" key="2">
    <source>
        <dbReference type="ARBA" id="ARBA00022980"/>
    </source>
</evidence>
<dbReference type="PANTHER" id="PTHR36427:SF3">
    <property type="entry name" value="LARGE RIBOSOMAL SUBUNIT PROTEIN UL1M"/>
    <property type="match status" value="1"/>
</dbReference>
<evidence type="ECO:0000256" key="1">
    <source>
        <dbReference type="ARBA" id="ARBA00010531"/>
    </source>
</evidence>
<dbReference type="GO" id="GO:1990904">
    <property type="term" value="C:ribonucleoprotein complex"/>
    <property type="evidence" value="ECO:0007669"/>
    <property type="project" value="UniProtKB-KW"/>
</dbReference>
<dbReference type="InterPro" id="IPR023674">
    <property type="entry name" value="Ribosomal_uL1-like"/>
</dbReference>